<reference evidence="1" key="1">
    <citation type="submission" date="2020-12" db="EMBL/GenBank/DDBJ databases">
        <authorList>
            <consortium name="Molecular Ecology Group"/>
        </authorList>
    </citation>
    <scope>NUCLEOTIDE SEQUENCE</scope>
    <source>
        <strain evidence="1">TBG_1078</strain>
    </source>
</reference>
<organism evidence="1 2">
    <name type="scientific">Nyctereutes procyonoides</name>
    <name type="common">Raccoon dog</name>
    <name type="synonym">Canis procyonoides</name>
    <dbReference type="NCBI Taxonomy" id="34880"/>
    <lineage>
        <taxon>Eukaryota</taxon>
        <taxon>Metazoa</taxon>
        <taxon>Chordata</taxon>
        <taxon>Craniata</taxon>
        <taxon>Vertebrata</taxon>
        <taxon>Euteleostomi</taxon>
        <taxon>Mammalia</taxon>
        <taxon>Eutheria</taxon>
        <taxon>Laurasiatheria</taxon>
        <taxon>Carnivora</taxon>
        <taxon>Caniformia</taxon>
        <taxon>Canidae</taxon>
        <taxon>Nyctereutes</taxon>
    </lineage>
</organism>
<dbReference type="SUPFAM" id="SSF103196">
    <property type="entry name" value="Roadblock/LC7 domain"/>
    <property type="match status" value="1"/>
</dbReference>
<comment type="caution">
    <text evidence="1">The sequence shown here is derived from an EMBL/GenBank/DDBJ whole genome shotgun (WGS) entry which is preliminary data.</text>
</comment>
<dbReference type="AlphaFoldDB" id="A0A811Y7G7"/>
<sequence>MLDFTALTIILLSIDLKYYLYKVFSKKCELRILYLVKPTFKNKITDKWLHAIFVSERDRVPVIKVASDNALEHALTYGFFSKINKYLFVGLCGFLPSFAPATDQGGKLGLSKNKIASVTDSLSA</sequence>
<dbReference type="Gene3D" id="3.30.450.30">
    <property type="entry name" value="Dynein light chain 2a, cytoplasmic"/>
    <property type="match status" value="1"/>
</dbReference>
<keyword evidence="2" id="KW-1185">Reference proteome</keyword>
<evidence type="ECO:0000313" key="2">
    <source>
        <dbReference type="Proteomes" id="UP000645828"/>
    </source>
</evidence>
<accession>A0A811Y7G7</accession>
<proteinExistence type="predicted"/>
<name>A0A811Y7G7_NYCPR</name>
<gene>
    <name evidence="1" type="ORF">NYPRO_LOCUS5412</name>
</gene>
<evidence type="ECO:0000313" key="1">
    <source>
        <dbReference type="EMBL" id="CAD7672618.1"/>
    </source>
</evidence>
<dbReference type="EMBL" id="CAJHUB010000669">
    <property type="protein sequence ID" value="CAD7672618.1"/>
    <property type="molecule type" value="Genomic_DNA"/>
</dbReference>
<protein>
    <submittedName>
        <fullName evidence="1">(raccoon dog) hypothetical protein</fullName>
    </submittedName>
</protein>
<dbReference type="Proteomes" id="UP000645828">
    <property type="component" value="Unassembled WGS sequence"/>
</dbReference>